<dbReference type="InterPro" id="IPR023198">
    <property type="entry name" value="PGP-like_dom2"/>
</dbReference>
<gene>
    <name evidence="6" type="ORF">O166_07875</name>
</gene>
<dbReference type="EMBL" id="AVPH01000224">
    <property type="protein sequence ID" value="ERE07022.1"/>
    <property type="molecule type" value="Genomic_DNA"/>
</dbReference>
<dbReference type="InterPro" id="IPR041492">
    <property type="entry name" value="HAD_2"/>
</dbReference>
<evidence type="ECO:0000313" key="7">
    <source>
        <dbReference type="Proteomes" id="UP000016426"/>
    </source>
</evidence>
<dbReference type="NCBIfam" id="TIGR01509">
    <property type="entry name" value="HAD-SF-IA-v3"/>
    <property type="match status" value="1"/>
</dbReference>
<evidence type="ECO:0000313" key="6">
    <source>
        <dbReference type="EMBL" id="ERE07022.1"/>
    </source>
</evidence>
<proteinExistence type="inferred from homology"/>
<dbReference type="Gene3D" id="1.10.150.240">
    <property type="entry name" value="Putative phosphatase, domain 2"/>
    <property type="match status" value="1"/>
</dbReference>
<dbReference type="Pfam" id="PF13419">
    <property type="entry name" value="HAD_2"/>
    <property type="match status" value="1"/>
</dbReference>
<keyword evidence="7" id="KW-1185">Reference proteome</keyword>
<protein>
    <submittedName>
        <fullName evidence="6">Haloacid dehalogenase</fullName>
    </submittedName>
</protein>
<dbReference type="PANTHER" id="PTHR46193:SF18">
    <property type="entry name" value="HEXITOL PHOSPHATASE B"/>
    <property type="match status" value="1"/>
</dbReference>
<sequence length="244" mass="26621">MPGGGKPPTMGAEPEHESSMRQADFTLLFDLDGTLTDTDELHFHAFRALLAEHGRELDHDSYLRHVHGSTNEAIMRALLPDIPERHQELAERKEKLFRASASRLRPTPGALRLFDWARANGAAIAIVTNAPRANAELMLDRLDLASRVDALVIGDELAYGKPHPLPYLAGLARLGGRAERACAFEDSPSGISAARQAGLHTFAIAGMLPEAALREAGADAVIADFNAPELWQWLERADIRAPQT</sequence>
<keyword evidence="3" id="KW-0479">Metal-binding</keyword>
<keyword evidence="5" id="KW-0119">Carbohydrate metabolism</keyword>
<comment type="similarity">
    <text evidence="2">Belongs to the HAD-like hydrolase superfamily. CbbY/CbbZ/Gph/YieH family.</text>
</comment>
<evidence type="ECO:0000256" key="1">
    <source>
        <dbReference type="ARBA" id="ARBA00001946"/>
    </source>
</evidence>
<evidence type="ECO:0000256" key="5">
    <source>
        <dbReference type="ARBA" id="ARBA00023277"/>
    </source>
</evidence>
<organism evidence="6 7">
    <name type="scientific">Pseudogulbenkiania ferrooxidans EGD-HP2</name>
    <dbReference type="NCBI Taxonomy" id="1388764"/>
    <lineage>
        <taxon>Bacteria</taxon>
        <taxon>Pseudomonadati</taxon>
        <taxon>Pseudomonadota</taxon>
        <taxon>Betaproteobacteria</taxon>
        <taxon>Neisseriales</taxon>
        <taxon>Chromobacteriaceae</taxon>
        <taxon>Pseudogulbenkiania</taxon>
    </lineage>
</organism>
<keyword evidence="4" id="KW-0460">Magnesium</keyword>
<dbReference type="SFLD" id="SFLDG01135">
    <property type="entry name" value="C1.5.6:_HAD__Beta-PGM__Phospha"/>
    <property type="match status" value="1"/>
</dbReference>
<comment type="cofactor">
    <cofactor evidence="1">
        <name>Mg(2+)</name>
        <dbReference type="ChEBI" id="CHEBI:18420"/>
    </cofactor>
</comment>
<dbReference type="PANTHER" id="PTHR46193">
    <property type="entry name" value="6-PHOSPHOGLUCONATE PHOSPHATASE"/>
    <property type="match status" value="1"/>
</dbReference>
<name>A0ABN0N766_9NEIS</name>
<reference evidence="6 7" key="1">
    <citation type="journal article" date="2013" name="Genome Announc.">
        <title>Genome Sequence of the Pigment-Producing Bacterium Pseudogulbenkiania ferrooxidans, Isolated from Loktak Lake.</title>
        <authorList>
            <person name="Puranik S."/>
            <person name="Talkal R."/>
            <person name="Qureshi A."/>
            <person name="Khardenavis A."/>
            <person name="Kapley A."/>
            <person name="Purohit H.J."/>
        </authorList>
    </citation>
    <scope>NUCLEOTIDE SEQUENCE [LARGE SCALE GENOMIC DNA]</scope>
    <source>
        <strain evidence="6 7">EGD-HP2</strain>
    </source>
</reference>
<dbReference type="SUPFAM" id="SSF56784">
    <property type="entry name" value="HAD-like"/>
    <property type="match status" value="1"/>
</dbReference>
<dbReference type="InterPro" id="IPR023214">
    <property type="entry name" value="HAD_sf"/>
</dbReference>
<dbReference type="InterPro" id="IPR051600">
    <property type="entry name" value="Beta-PGM-like"/>
</dbReference>
<dbReference type="PRINTS" id="PR00413">
    <property type="entry name" value="HADHALOGNASE"/>
</dbReference>
<dbReference type="InterPro" id="IPR006439">
    <property type="entry name" value="HAD-SF_hydro_IA"/>
</dbReference>
<evidence type="ECO:0000256" key="3">
    <source>
        <dbReference type="ARBA" id="ARBA00022723"/>
    </source>
</evidence>
<dbReference type="Proteomes" id="UP000016426">
    <property type="component" value="Unassembled WGS sequence"/>
</dbReference>
<dbReference type="SFLD" id="SFLDG01129">
    <property type="entry name" value="C1.5:_HAD__Beta-PGM__Phosphata"/>
    <property type="match status" value="1"/>
</dbReference>
<dbReference type="SFLD" id="SFLDS00003">
    <property type="entry name" value="Haloacid_Dehalogenase"/>
    <property type="match status" value="1"/>
</dbReference>
<dbReference type="Gene3D" id="3.40.50.1000">
    <property type="entry name" value="HAD superfamily/HAD-like"/>
    <property type="match status" value="1"/>
</dbReference>
<dbReference type="CDD" id="cd07505">
    <property type="entry name" value="HAD_BPGM-like"/>
    <property type="match status" value="1"/>
</dbReference>
<comment type="caution">
    <text evidence="6">The sequence shown here is derived from an EMBL/GenBank/DDBJ whole genome shotgun (WGS) entry which is preliminary data.</text>
</comment>
<evidence type="ECO:0000256" key="2">
    <source>
        <dbReference type="ARBA" id="ARBA00006171"/>
    </source>
</evidence>
<dbReference type="InterPro" id="IPR036412">
    <property type="entry name" value="HAD-like_sf"/>
</dbReference>
<evidence type="ECO:0000256" key="4">
    <source>
        <dbReference type="ARBA" id="ARBA00022842"/>
    </source>
</evidence>
<accession>A0ABN0N766</accession>